<evidence type="ECO:0000256" key="2">
    <source>
        <dbReference type="ARBA" id="ARBA00004556"/>
    </source>
</evidence>
<dbReference type="PANTHER" id="PTHR13551:SF1">
    <property type="entry name" value="MEMBRANE PROTEIN BRI3"/>
    <property type="match status" value="1"/>
</dbReference>
<evidence type="ECO:0000256" key="7">
    <source>
        <dbReference type="ARBA" id="ARBA00023136"/>
    </source>
</evidence>
<comment type="caution">
    <text evidence="14">The sequence shown here is derived from an EMBL/GenBank/DDBJ whole genome shotgun (WGS) entry which is preliminary data.</text>
</comment>
<evidence type="ECO:0000256" key="12">
    <source>
        <dbReference type="SAM" id="MobiDB-lite"/>
    </source>
</evidence>
<evidence type="ECO:0000256" key="13">
    <source>
        <dbReference type="SAM" id="Phobius"/>
    </source>
</evidence>
<dbReference type="EMBL" id="JAVRJZ010000013">
    <property type="protein sequence ID" value="KAK2714148.1"/>
    <property type="molecule type" value="Genomic_DNA"/>
</dbReference>
<dbReference type="Proteomes" id="UP001187531">
    <property type="component" value="Unassembled WGS sequence"/>
</dbReference>
<evidence type="ECO:0000256" key="4">
    <source>
        <dbReference type="ARBA" id="ARBA00022490"/>
    </source>
</evidence>
<evidence type="ECO:0000313" key="14">
    <source>
        <dbReference type="EMBL" id="KAK2714148.1"/>
    </source>
</evidence>
<dbReference type="PANTHER" id="PTHR13551">
    <property type="entry name" value="BRAIN PROTEIN I3"/>
    <property type="match status" value="1"/>
</dbReference>
<evidence type="ECO:0000256" key="6">
    <source>
        <dbReference type="ARBA" id="ARBA00022989"/>
    </source>
</evidence>
<keyword evidence="5 13" id="KW-0812">Transmembrane</keyword>
<keyword evidence="7 13" id="KW-0472">Membrane</keyword>
<gene>
    <name evidence="14" type="ORF">QYM36_008651</name>
</gene>
<keyword evidence="4" id="KW-0963">Cytoplasm</keyword>
<name>A0AA88L079_ARTSF</name>
<sequence length="125" mass="13236">MADSEVKPPPYSAVPPSGHSITVPPQAVPVSPAMTSPPMRTYRTSRGPIYMTHPSYGATSVITVQPIPAAQVIVVGGCPACRIGILEDDFTLLGLLCAILFFPIGILCCLALRQKRCTNCGAIFH</sequence>
<feature type="transmembrane region" description="Helical" evidence="13">
    <location>
        <begin position="92"/>
        <end position="112"/>
    </location>
</feature>
<evidence type="ECO:0000256" key="11">
    <source>
        <dbReference type="ARBA" id="ARBA00046593"/>
    </source>
</evidence>
<evidence type="ECO:0000256" key="10">
    <source>
        <dbReference type="ARBA" id="ARBA00035449"/>
    </source>
</evidence>
<reference evidence="14" key="1">
    <citation type="submission" date="2023-07" db="EMBL/GenBank/DDBJ databases">
        <title>Chromosome-level genome assembly of Artemia franciscana.</title>
        <authorList>
            <person name="Jo E."/>
        </authorList>
    </citation>
    <scope>NUCLEOTIDE SEQUENCE</scope>
    <source>
        <tissue evidence="14">Whole body</tissue>
    </source>
</reference>
<evidence type="ECO:0000256" key="8">
    <source>
        <dbReference type="ARBA" id="ARBA00023228"/>
    </source>
</evidence>
<comment type="subunit">
    <text evidence="11">Interacts with BRI3BP. Interacts with MGAT1 and IFITM3.</text>
</comment>
<keyword evidence="15" id="KW-1185">Reference proteome</keyword>
<evidence type="ECO:0000256" key="1">
    <source>
        <dbReference type="ARBA" id="ARBA00004155"/>
    </source>
</evidence>
<comment type="subcellular location">
    <subcellularLocation>
        <location evidence="2">Cytoplasm</location>
        <location evidence="2">Perinuclear region</location>
    </subcellularLocation>
    <subcellularLocation>
        <location evidence="1">Lysosome membrane</location>
        <topology evidence="1">Multi-pass membrane protein</topology>
    </subcellularLocation>
</comment>
<protein>
    <recommendedName>
        <fullName evidence="9">Membrane protein BRI3</fullName>
    </recommendedName>
    <alternativeName>
        <fullName evidence="10">Brain protein I3</fullName>
    </alternativeName>
</protein>
<dbReference type="InterPro" id="IPR019317">
    <property type="entry name" value="BRI3"/>
</dbReference>
<organism evidence="14 15">
    <name type="scientific">Artemia franciscana</name>
    <name type="common">Brine shrimp</name>
    <name type="synonym">Artemia sanfranciscana</name>
    <dbReference type="NCBI Taxonomy" id="6661"/>
    <lineage>
        <taxon>Eukaryota</taxon>
        <taxon>Metazoa</taxon>
        <taxon>Ecdysozoa</taxon>
        <taxon>Arthropoda</taxon>
        <taxon>Crustacea</taxon>
        <taxon>Branchiopoda</taxon>
        <taxon>Anostraca</taxon>
        <taxon>Artemiidae</taxon>
        <taxon>Artemia</taxon>
    </lineage>
</organism>
<keyword evidence="8" id="KW-0458">Lysosome</keyword>
<comment type="similarity">
    <text evidence="3">Belongs to the BRI3 family.</text>
</comment>
<evidence type="ECO:0000256" key="5">
    <source>
        <dbReference type="ARBA" id="ARBA00022692"/>
    </source>
</evidence>
<proteinExistence type="inferred from homology"/>
<evidence type="ECO:0000256" key="9">
    <source>
        <dbReference type="ARBA" id="ARBA00035284"/>
    </source>
</evidence>
<dbReference type="GO" id="GO:0005765">
    <property type="term" value="C:lysosomal membrane"/>
    <property type="evidence" value="ECO:0007669"/>
    <property type="project" value="UniProtKB-SubCell"/>
</dbReference>
<evidence type="ECO:0000313" key="15">
    <source>
        <dbReference type="Proteomes" id="UP001187531"/>
    </source>
</evidence>
<dbReference type="GO" id="GO:0048471">
    <property type="term" value="C:perinuclear region of cytoplasm"/>
    <property type="evidence" value="ECO:0007669"/>
    <property type="project" value="UniProtKB-SubCell"/>
</dbReference>
<dbReference type="AlphaFoldDB" id="A0AA88L079"/>
<dbReference type="Pfam" id="PF10164">
    <property type="entry name" value="BRI3"/>
    <property type="match status" value="1"/>
</dbReference>
<keyword evidence="6 13" id="KW-1133">Transmembrane helix</keyword>
<accession>A0AA88L079</accession>
<feature type="region of interest" description="Disordered" evidence="12">
    <location>
        <begin position="1"/>
        <end position="22"/>
    </location>
</feature>
<evidence type="ECO:0000256" key="3">
    <source>
        <dbReference type="ARBA" id="ARBA00008090"/>
    </source>
</evidence>